<dbReference type="SUPFAM" id="SSF102462">
    <property type="entry name" value="Peptidyl-tRNA hydrolase II"/>
    <property type="match status" value="1"/>
</dbReference>
<dbReference type="Proteomes" id="UP000326759">
    <property type="component" value="Unassembled WGS sequence"/>
</dbReference>
<dbReference type="EC" id="3.1.1.29" evidence="1"/>
<keyword evidence="7" id="KW-1185">Reference proteome</keyword>
<evidence type="ECO:0000313" key="6">
    <source>
        <dbReference type="EMBL" id="KAB7506185.1"/>
    </source>
</evidence>
<dbReference type="OrthoDB" id="1733656at2759"/>
<protein>
    <recommendedName>
        <fullName evidence="1">peptidyl-tRNA hydrolase</fullName>
        <ecNumber evidence="1">3.1.1.29</ecNumber>
    </recommendedName>
</protein>
<dbReference type="Pfam" id="PF01981">
    <property type="entry name" value="PTH2"/>
    <property type="match status" value="1"/>
</dbReference>
<dbReference type="InterPro" id="IPR002833">
    <property type="entry name" value="PTH2"/>
</dbReference>
<comment type="catalytic activity">
    <reaction evidence="3">
        <text>an N-acyl-L-alpha-aminoacyl-tRNA + H2O = an N-acyl-L-amino acid + a tRNA + H(+)</text>
        <dbReference type="Rhea" id="RHEA:54448"/>
        <dbReference type="Rhea" id="RHEA-COMP:10123"/>
        <dbReference type="Rhea" id="RHEA-COMP:13883"/>
        <dbReference type="ChEBI" id="CHEBI:15377"/>
        <dbReference type="ChEBI" id="CHEBI:15378"/>
        <dbReference type="ChEBI" id="CHEBI:59874"/>
        <dbReference type="ChEBI" id="CHEBI:78442"/>
        <dbReference type="ChEBI" id="CHEBI:138191"/>
        <dbReference type="EC" id="3.1.1.29"/>
    </reaction>
</comment>
<dbReference type="AlphaFoldDB" id="A0A5N5TJD5"/>
<keyword evidence="2 6" id="KW-0378">Hydrolase</keyword>
<dbReference type="InterPro" id="IPR009060">
    <property type="entry name" value="UBA-like_sf"/>
</dbReference>
<gene>
    <name evidence="6" type="primary">pth</name>
    <name evidence="6" type="ORF">Anas_02874</name>
</gene>
<dbReference type="PANTHER" id="PTHR12649:SF29">
    <property type="entry name" value="AMINOACYL-TRNA HYDROLASE"/>
    <property type="match status" value="1"/>
</dbReference>
<dbReference type="GO" id="GO:0004045">
    <property type="term" value="F:peptidyl-tRNA hydrolase activity"/>
    <property type="evidence" value="ECO:0007669"/>
    <property type="project" value="UniProtKB-EC"/>
</dbReference>
<evidence type="ECO:0000313" key="7">
    <source>
        <dbReference type="Proteomes" id="UP000326759"/>
    </source>
</evidence>
<reference evidence="6 7" key="1">
    <citation type="journal article" date="2019" name="PLoS Biol.">
        <title>Sex chromosomes control vertical transmission of feminizing Wolbachia symbionts in an isopod.</title>
        <authorList>
            <person name="Becking T."/>
            <person name="Chebbi M.A."/>
            <person name="Giraud I."/>
            <person name="Moumen B."/>
            <person name="Laverre T."/>
            <person name="Caubet Y."/>
            <person name="Peccoud J."/>
            <person name="Gilbert C."/>
            <person name="Cordaux R."/>
        </authorList>
    </citation>
    <scope>NUCLEOTIDE SEQUENCE [LARGE SCALE GENOMIC DNA]</scope>
    <source>
        <strain evidence="6">ANa2</strain>
        <tissue evidence="6">Whole body excluding digestive tract and cuticle</tissue>
    </source>
</reference>
<dbReference type="Gene3D" id="3.40.1490.10">
    <property type="entry name" value="Bit1"/>
    <property type="match status" value="1"/>
</dbReference>
<dbReference type="InterPro" id="IPR023476">
    <property type="entry name" value="Pep_tRNA_hydro_II_dom_sf"/>
</dbReference>
<dbReference type="SUPFAM" id="SSF46934">
    <property type="entry name" value="UBA-like"/>
    <property type="match status" value="1"/>
</dbReference>
<dbReference type="InterPro" id="IPR015940">
    <property type="entry name" value="UBA"/>
</dbReference>
<evidence type="ECO:0000256" key="3">
    <source>
        <dbReference type="ARBA" id="ARBA00048707"/>
    </source>
</evidence>
<feature type="region of interest" description="Disordered" evidence="4">
    <location>
        <begin position="1"/>
        <end position="24"/>
    </location>
</feature>
<name>A0A5N5TJD5_9CRUS</name>
<dbReference type="Pfam" id="PF22562">
    <property type="entry name" value="UBA_7"/>
    <property type="match status" value="1"/>
</dbReference>
<dbReference type="Gene3D" id="1.10.8.10">
    <property type="entry name" value="DNA helicase RuvA subunit, C-terminal domain"/>
    <property type="match status" value="1"/>
</dbReference>
<feature type="domain" description="UBA" evidence="5">
    <location>
        <begin position="59"/>
        <end position="96"/>
    </location>
</feature>
<sequence length="197" mass="21456">MASNLVPTGNDELSCLDDSNNDNINQMELPHKLPDDVSNNELNPQNIKKDINSSKILPDPNLLESMRNLGLDKHLSRKALICTKNKSLEEAVDWIAGLGAEEMEALSFNSDASSDCSNDWEDCEDEVGYKMVFVVNSEHGMGSGKIASQVMANSISLPNYMVIDAGKTEVPDGSVTVLSIFGDEETVDKVTGHLKLL</sequence>
<dbReference type="EMBL" id="SEYY01000951">
    <property type="protein sequence ID" value="KAB7506185.1"/>
    <property type="molecule type" value="Genomic_DNA"/>
</dbReference>
<organism evidence="6 7">
    <name type="scientific">Armadillidium nasatum</name>
    <dbReference type="NCBI Taxonomy" id="96803"/>
    <lineage>
        <taxon>Eukaryota</taxon>
        <taxon>Metazoa</taxon>
        <taxon>Ecdysozoa</taxon>
        <taxon>Arthropoda</taxon>
        <taxon>Crustacea</taxon>
        <taxon>Multicrustacea</taxon>
        <taxon>Malacostraca</taxon>
        <taxon>Eumalacostraca</taxon>
        <taxon>Peracarida</taxon>
        <taxon>Isopoda</taxon>
        <taxon>Oniscidea</taxon>
        <taxon>Crinocheta</taxon>
        <taxon>Armadillidiidae</taxon>
        <taxon>Armadillidium</taxon>
    </lineage>
</organism>
<dbReference type="GO" id="GO:0005829">
    <property type="term" value="C:cytosol"/>
    <property type="evidence" value="ECO:0007669"/>
    <property type="project" value="TreeGrafter"/>
</dbReference>
<accession>A0A5N5TJD5</accession>
<dbReference type="PANTHER" id="PTHR12649">
    <property type="entry name" value="PEPTIDYL-TRNA HYDROLASE 2"/>
    <property type="match status" value="1"/>
</dbReference>
<evidence type="ECO:0000256" key="4">
    <source>
        <dbReference type="SAM" id="MobiDB-lite"/>
    </source>
</evidence>
<evidence type="ECO:0000259" key="5">
    <source>
        <dbReference type="Pfam" id="PF22562"/>
    </source>
</evidence>
<comment type="caution">
    <text evidence="6">The sequence shown here is derived from an EMBL/GenBank/DDBJ whole genome shotgun (WGS) entry which is preliminary data.</text>
</comment>
<proteinExistence type="predicted"/>
<evidence type="ECO:0000256" key="1">
    <source>
        <dbReference type="ARBA" id="ARBA00013260"/>
    </source>
</evidence>
<evidence type="ECO:0000256" key="2">
    <source>
        <dbReference type="ARBA" id="ARBA00022801"/>
    </source>
</evidence>